<evidence type="ECO:0000256" key="1">
    <source>
        <dbReference type="PROSITE-ProRule" id="PRU00047"/>
    </source>
</evidence>
<feature type="compositionally biased region" description="Basic and acidic residues" evidence="2">
    <location>
        <begin position="1"/>
        <end position="10"/>
    </location>
</feature>
<evidence type="ECO:0000313" key="5">
    <source>
        <dbReference type="Proteomes" id="UP000011115"/>
    </source>
</evidence>
<feature type="domain" description="CCHC-type" evidence="3">
    <location>
        <begin position="66"/>
        <end position="80"/>
    </location>
</feature>
<dbReference type="SMART" id="SM00343">
    <property type="entry name" value="ZnF_C2HC"/>
    <property type="match status" value="1"/>
</dbReference>
<dbReference type="Gramene" id="PGSC0003DMT400091630">
    <property type="protein sequence ID" value="PGSC0003DMT400091630"/>
    <property type="gene ID" value="PGSC0003DMG400041201"/>
</dbReference>
<dbReference type="Gene3D" id="4.10.60.10">
    <property type="entry name" value="Zinc finger, CCHC-type"/>
    <property type="match status" value="1"/>
</dbReference>
<evidence type="ECO:0000256" key="2">
    <source>
        <dbReference type="SAM" id="MobiDB-lite"/>
    </source>
</evidence>
<dbReference type="AlphaFoldDB" id="M1DN22"/>
<keyword evidence="1" id="KW-0862">Zinc</keyword>
<dbReference type="GO" id="GO:0008270">
    <property type="term" value="F:zinc ion binding"/>
    <property type="evidence" value="ECO:0007669"/>
    <property type="project" value="UniProtKB-KW"/>
</dbReference>
<evidence type="ECO:0000313" key="4">
    <source>
        <dbReference type="EnsemblPlants" id="PGSC0003DMT400091630"/>
    </source>
</evidence>
<reference evidence="5" key="1">
    <citation type="journal article" date="2011" name="Nature">
        <title>Genome sequence and analysis of the tuber crop potato.</title>
        <authorList>
            <consortium name="The Potato Genome Sequencing Consortium"/>
        </authorList>
    </citation>
    <scope>NUCLEOTIDE SEQUENCE [LARGE SCALE GENOMIC DNA]</scope>
    <source>
        <strain evidence="5">cv. DM1-3 516 R44</strain>
    </source>
</reference>
<keyword evidence="5" id="KW-1185">Reference proteome</keyword>
<dbReference type="HOGENOM" id="CLU_043741_3_0_1"/>
<reference evidence="4" key="2">
    <citation type="submission" date="2015-06" db="UniProtKB">
        <authorList>
            <consortium name="EnsemblPlants"/>
        </authorList>
    </citation>
    <scope>IDENTIFICATION</scope>
    <source>
        <strain evidence="4">DM1-3 516 R44</strain>
    </source>
</reference>
<name>M1DN22_SOLTU</name>
<dbReference type="InterPro" id="IPR036875">
    <property type="entry name" value="Znf_CCHC_sf"/>
</dbReference>
<dbReference type="GO" id="GO:0003676">
    <property type="term" value="F:nucleic acid binding"/>
    <property type="evidence" value="ECO:0007669"/>
    <property type="project" value="InterPro"/>
</dbReference>
<protein>
    <recommendedName>
        <fullName evidence="3">CCHC-type domain-containing protein</fullName>
    </recommendedName>
</protein>
<evidence type="ECO:0000259" key="3">
    <source>
        <dbReference type="PROSITE" id="PS50158"/>
    </source>
</evidence>
<feature type="region of interest" description="Disordered" evidence="2">
    <location>
        <begin position="1"/>
        <end position="37"/>
    </location>
</feature>
<accession>M1DN22</accession>
<keyword evidence="1" id="KW-0479">Metal-binding</keyword>
<dbReference type="PaxDb" id="4113-PGSC0003DMT400091630"/>
<keyword evidence="1" id="KW-0863">Zinc-finger</keyword>
<dbReference type="InParanoid" id="M1DN22"/>
<proteinExistence type="predicted"/>
<dbReference type="PROSITE" id="PS50158">
    <property type="entry name" value="ZF_CCHC"/>
    <property type="match status" value="1"/>
</dbReference>
<dbReference type="InterPro" id="IPR001878">
    <property type="entry name" value="Znf_CCHC"/>
</dbReference>
<sequence>MNRDLKRGRSNEQGQPRFKKRAHNQDSSSSPKVNEEKGVGSKFFKTLCATCRKSHHVNCLTGTSGCYGCGKSDHQVRNCPTLTAKGREAKQASYVRPDLDAPNKNRFYRLLGNRDK</sequence>
<dbReference type="Proteomes" id="UP000011115">
    <property type="component" value="Unassembled WGS sequence"/>
</dbReference>
<organism evidence="4 5">
    <name type="scientific">Solanum tuberosum</name>
    <name type="common">Potato</name>
    <dbReference type="NCBI Taxonomy" id="4113"/>
    <lineage>
        <taxon>Eukaryota</taxon>
        <taxon>Viridiplantae</taxon>
        <taxon>Streptophyta</taxon>
        <taxon>Embryophyta</taxon>
        <taxon>Tracheophyta</taxon>
        <taxon>Spermatophyta</taxon>
        <taxon>Magnoliopsida</taxon>
        <taxon>eudicotyledons</taxon>
        <taxon>Gunneridae</taxon>
        <taxon>Pentapetalae</taxon>
        <taxon>asterids</taxon>
        <taxon>lamiids</taxon>
        <taxon>Solanales</taxon>
        <taxon>Solanaceae</taxon>
        <taxon>Solanoideae</taxon>
        <taxon>Solaneae</taxon>
        <taxon>Solanum</taxon>
    </lineage>
</organism>
<dbReference type="EnsemblPlants" id="PGSC0003DMT400091630">
    <property type="protein sequence ID" value="PGSC0003DMT400091630"/>
    <property type="gene ID" value="PGSC0003DMG400041201"/>
</dbReference>
<dbReference type="eggNOG" id="ENOG502SWDS">
    <property type="taxonomic scope" value="Eukaryota"/>
</dbReference>
<dbReference type="SUPFAM" id="SSF57756">
    <property type="entry name" value="Retrovirus zinc finger-like domains"/>
    <property type="match status" value="1"/>
</dbReference>